<dbReference type="eggNOG" id="ENOG502SDDX">
    <property type="taxonomic scope" value="Eukaryota"/>
</dbReference>
<proteinExistence type="predicted"/>
<dbReference type="InterPro" id="IPR016024">
    <property type="entry name" value="ARM-type_fold"/>
</dbReference>
<name>A0A0L0D9I1_THETB</name>
<protein>
    <submittedName>
        <fullName evidence="2">Uncharacterized protein</fullName>
    </submittedName>
</protein>
<dbReference type="GO" id="GO:0030427">
    <property type="term" value="C:site of polarized growth"/>
    <property type="evidence" value="ECO:0007669"/>
    <property type="project" value="TreeGrafter"/>
</dbReference>
<evidence type="ECO:0000256" key="1">
    <source>
        <dbReference type="SAM" id="MobiDB-lite"/>
    </source>
</evidence>
<feature type="region of interest" description="Disordered" evidence="1">
    <location>
        <begin position="1986"/>
        <end position="2046"/>
    </location>
</feature>
<dbReference type="SUPFAM" id="SSF48371">
    <property type="entry name" value="ARM repeat"/>
    <property type="match status" value="1"/>
</dbReference>
<dbReference type="PANTHER" id="PTHR12295:SF30">
    <property type="entry name" value="PROTEIN FURRY"/>
    <property type="match status" value="1"/>
</dbReference>
<dbReference type="RefSeq" id="XP_013758437.1">
    <property type="nucleotide sequence ID" value="XM_013902983.1"/>
</dbReference>
<organism evidence="2 3">
    <name type="scientific">Thecamonas trahens ATCC 50062</name>
    <dbReference type="NCBI Taxonomy" id="461836"/>
    <lineage>
        <taxon>Eukaryota</taxon>
        <taxon>Apusozoa</taxon>
        <taxon>Apusomonadida</taxon>
        <taxon>Apusomonadidae</taxon>
        <taxon>Thecamonas</taxon>
    </lineage>
</organism>
<keyword evidence="3" id="KW-1185">Reference proteome</keyword>
<dbReference type="PANTHER" id="PTHR12295">
    <property type="entry name" value="FURRY-RELATED"/>
    <property type="match status" value="1"/>
</dbReference>
<evidence type="ECO:0000313" key="3">
    <source>
        <dbReference type="Proteomes" id="UP000054408"/>
    </source>
</evidence>
<evidence type="ECO:0000313" key="2">
    <source>
        <dbReference type="EMBL" id="KNC49027.1"/>
    </source>
</evidence>
<dbReference type="STRING" id="461836.A0A0L0D9I1"/>
<gene>
    <name evidence="2" type="ORF">AMSG_04771</name>
</gene>
<feature type="compositionally biased region" description="Basic residues" evidence="1">
    <location>
        <begin position="1990"/>
        <end position="2014"/>
    </location>
</feature>
<sequence>MTSTPLNDVLEQVRALLSHQSGEEASERSVAHAGEVALLTPGEVSGSLDAAGALIVSVGRSHLKHVVAKFVDLLDSFPSQAGAADSFTGAAPSTTDRKENIEDVAADGSPESWLLATLTALLADAAHPVKGGKRGLRALAELDSPVYDAFFVRLHFACSPAVRHHAALGLAALAAADLGKVVKLFTDALGAMDKNTQRAYVSYQRAVARLPFSFATQARTKTTLEYLAILAARMPSIDRGVLREAICSSLTTIFTTLIRGHPTAVAGYSTEYIAFEKSVHAPQFWDLFANIYKTVTKWAKKSKHILFSIALLQAMTTLANAAFYFPTRGEDWLALAASALKDKAHRLDVLGFILDYFTTLNPVFVHDQIPIFQRQLAVIVPKFLSKAAKNLSSEELELVVAILVAIGKHHVDSLLLHVTEALSLPNYPLAGQVAVLRALGSLARDVPAALEPINTSLFPLIQPFMSEERDVSKATDLALVRAALRCFPVIHDPDPARKKAVVKRLTAYVLHSDRELHSTALVALCDYMLLSPAHNLIPVVMALSRALLDLSAELEETTVLKVINNIITVLTSFAQALADDAVRTDAAAAADTAPPRLAALFLDANGLPRTDFDAHTADADPGQLARLAAPRTATPWFPGITALLVSPSLWDRYSVCVCWAWCRLVERLTGVHSPDDFDSRLSLGADHFVGLTLYMTMALRFPKTLDDEESTSMSLHLVERMVFYVLKNMLSADDARALAGANAVFNVHPSGWEYALKSIKAAVAAKEAKADAKADAGSGPPPSQADQEAAAAAAARAAARIGVHISYYSLPVVTSLLAALLESLPDDVFAVNVPMYALYHDVIQVWLDPAHLQLFDPASLATKASAASLVRQYILRTDGLQAHAARATLSSAGIVSRPRSLFQFLYNMLYPGELTAATPSVSGASAAADPDATRASLAAAASAHARSRAEGGAQSGSPDAQALVCRVVAAVSAMLQVGPLGDSQLEKHVLKFVSDHLYARGEIGYTQAVCEEALMWFLRHNPRHAPLFVKFVLADRPYKAAAAADKSVSNRSSRGKSPQQADGVPPHWPAAFKIASYNALVTNMAHAPSEWLARVPVAKLMVVVLITLSSPHVLIRQIALRLAVLLAKASRNGLVVLWTSDGPCDSSPALDLDAGPALPLDAGSSEEASAYLEAAVRYAAALAERAPKLTAPLLVELMEWHAPVAHAVELGGNGPAGAYARMLRTFAPFAGTVPRLVRAGVLASTQDVWAILASLFALTKAVLPYGRALDFALQELWCLAVVEHTAGIGSGGDSRAQPATPGSPASYRARAAAPGAVVAVFAKFLLARTAAPMLTSDAPCGIAPATTSGSAKVDNAAARAVAHYLARSSSAALFVDALLETVLAPGRELVPPGAESTAVAWAEWLASVPSREGTDLVTRGLLLLGAVVATEYGMASILRARVHLLHLCLLVRGVLDAADAGTEAEPLARSLHYSVDTIIAVLLKAQLAATSAMADVAAELAWVDAVFLPPSALAARTSPLAVEPRPGSAAASGSGPAATIVAVVDKLRAISERGKDLVEDWADAAMQWGLSRFCAPLAGLSLKVYATLVAGESEGVLADDVAPAVLVLGHVLADEMEQWRPPRSAELGDKQAVCAAAVAGLVALVGCGPEPGASAAVVGAIGSFCVSAPFTALFAAGLQLVGSALKVATVDDHTVLDYMVSQWGPDAAAYLSIGLLNGLSVSALQDQTMELMASLSAQLGPGDDGSEDAPRMFVVALLVHAARAMAERSQLKSSAWVERATALTRATLGAKSVVGESLTRLLGEWQSGSADDPAFANALLDAVAQLWPGYATYGFVLVVLRQLAEDGPVGWRWPVLRLLHAALSRYAHFELSPSQYEDVAELVVANSFSHDSRMHDIRAELLRYLFRVLPDLDTDAVPGRVFNFVRATPLEYTPGWSSADAALLPHFRYNASLAGVLQLLGPYLGSLDARLQQPRGVPVPDVKVAETTTRARRKEKGKAKAKTKGKGLGKRQRKDKTDAEMVPETVAGADAEAKTEVAVGGNEHRV</sequence>
<feature type="region of interest" description="Disordered" evidence="1">
    <location>
        <begin position="1045"/>
        <end position="1065"/>
    </location>
</feature>
<dbReference type="GO" id="GO:0000902">
    <property type="term" value="P:cell morphogenesis"/>
    <property type="evidence" value="ECO:0007669"/>
    <property type="project" value="InterPro"/>
</dbReference>
<dbReference type="EMBL" id="GL349452">
    <property type="protein sequence ID" value="KNC49027.1"/>
    <property type="molecule type" value="Genomic_DNA"/>
</dbReference>
<dbReference type="GO" id="GO:0005938">
    <property type="term" value="C:cell cortex"/>
    <property type="evidence" value="ECO:0007669"/>
    <property type="project" value="TreeGrafter"/>
</dbReference>
<dbReference type="Proteomes" id="UP000054408">
    <property type="component" value="Unassembled WGS sequence"/>
</dbReference>
<dbReference type="GeneID" id="25564298"/>
<feature type="compositionally biased region" description="Polar residues" evidence="1">
    <location>
        <begin position="1047"/>
        <end position="1060"/>
    </location>
</feature>
<dbReference type="InterPro" id="IPR039867">
    <property type="entry name" value="Furry/Tao3/Mor2"/>
</dbReference>
<reference evidence="2 3" key="1">
    <citation type="submission" date="2010-05" db="EMBL/GenBank/DDBJ databases">
        <title>The Genome Sequence of Thecamonas trahens ATCC 50062.</title>
        <authorList>
            <consortium name="The Broad Institute Genome Sequencing Platform"/>
            <person name="Russ C."/>
            <person name="Cuomo C."/>
            <person name="Shea T."/>
            <person name="Young S.K."/>
            <person name="Zeng Q."/>
            <person name="Koehrsen M."/>
            <person name="Haas B."/>
            <person name="Borodovsky M."/>
            <person name="Guigo R."/>
            <person name="Alvarado L."/>
            <person name="Berlin A."/>
            <person name="Bochicchio J."/>
            <person name="Borenstein D."/>
            <person name="Chapman S."/>
            <person name="Chen Z."/>
            <person name="Freedman E."/>
            <person name="Gellesch M."/>
            <person name="Goldberg J."/>
            <person name="Griggs A."/>
            <person name="Gujja S."/>
            <person name="Heilman E."/>
            <person name="Heiman D."/>
            <person name="Hepburn T."/>
            <person name="Howarth C."/>
            <person name="Jen D."/>
            <person name="Larson L."/>
            <person name="Mehta T."/>
            <person name="Park D."/>
            <person name="Pearson M."/>
            <person name="Roberts A."/>
            <person name="Saif S."/>
            <person name="Shenoy N."/>
            <person name="Sisk P."/>
            <person name="Stolte C."/>
            <person name="Sykes S."/>
            <person name="Thomson T."/>
            <person name="Walk T."/>
            <person name="White J."/>
            <person name="Yandava C."/>
            <person name="Burger G."/>
            <person name="Gray M.W."/>
            <person name="Holland P.W.H."/>
            <person name="King N."/>
            <person name="Lang F.B.F."/>
            <person name="Roger A.J."/>
            <person name="Ruiz-Trillo I."/>
            <person name="Lander E."/>
            <person name="Nusbaum C."/>
        </authorList>
    </citation>
    <scope>NUCLEOTIDE SEQUENCE [LARGE SCALE GENOMIC DNA]</scope>
    <source>
        <strain evidence="2 3">ATCC 50062</strain>
    </source>
</reference>
<accession>A0A0L0D9I1</accession>